<dbReference type="EMBL" id="CDOE01000061">
    <property type="protein sequence ID" value="CEN35973.1"/>
    <property type="molecule type" value="Genomic_DNA"/>
</dbReference>
<dbReference type="PROSITE" id="PS50968">
    <property type="entry name" value="BIOTINYL_LIPOYL"/>
    <property type="match status" value="1"/>
</dbReference>
<dbReference type="InterPro" id="IPR050709">
    <property type="entry name" value="Biotin_Carboxyl_Carrier/Decarb"/>
</dbReference>
<dbReference type="InterPro" id="IPR001249">
    <property type="entry name" value="AcCoA_biotinCC"/>
</dbReference>
<evidence type="ECO:0000256" key="3">
    <source>
        <dbReference type="ARBA" id="ARBA00017562"/>
    </source>
</evidence>
<dbReference type="PANTHER" id="PTHR45266">
    <property type="entry name" value="OXALOACETATE DECARBOXYLASE ALPHA CHAIN"/>
    <property type="match status" value="1"/>
</dbReference>
<evidence type="ECO:0000256" key="7">
    <source>
        <dbReference type="ARBA" id="ARBA00023160"/>
    </source>
</evidence>
<comment type="pathway">
    <text evidence="2 9">Lipid metabolism; fatty acid biosynthesis.</text>
</comment>
<keyword evidence="5 9" id="KW-0276">Fatty acid metabolism</keyword>
<feature type="region of interest" description="Disordered" evidence="10">
    <location>
        <begin position="62"/>
        <end position="85"/>
    </location>
</feature>
<dbReference type="InterPro" id="IPR000089">
    <property type="entry name" value="Biotin_lipoyl"/>
</dbReference>
<name>A0A0B7HEG1_9FLAO</name>
<evidence type="ECO:0000256" key="2">
    <source>
        <dbReference type="ARBA" id="ARBA00005194"/>
    </source>
</evidence>
<evidence type="ECO:0000256" key="1">
    <source>
        <dbReference type="ARBA" id="ARBA00003761"/>
    </source>
</evidence>
<dbReference type="NCBIfam" id="TIGR00531">
    <property type="entry name" value="BCCP"/>
    <property type="match status" value="1"/>
</dbReference>
<reference evidence="11 12" key="1">
    <citation type="submission" date="2015-01" db="EMBL/GenBank/DDBJ databases">
        <authorList>
            <person name="MANFREDI Pablo"/>
        </authorList>
    </citation>
    <scope>NUCLEOTIDE SEQUENCE [LARGE SCALE GENOMIC DNA]</scope>
    <source>
        <strain evidence="11 12">Cc12</strain>
    </source>
</reference>
<accession>A0A0B7HEG1</accession>
<dbReference type="CDD" id="cd06850">
    <property type="entry name" value="biotinyl_domain"/>
    <property type="match status" value="1"/>
</dbReference>
<gene>
    <name evidence="11" type="ORF">CCAN12_640004</name>
</gene>
<dbReference type="UniPathway" id="UPA00094"/>
<keyword evidence="4 9" id="KW-0444">Lipid biosynthesis</keyword>
<evidence type="ECO:0000256" key="5">
    <source>
        <dbReference type="ARBA" id="ARBA00022832"/>
    </source>
</evidence>
<keyword evidence="7 9" id="KW-0275">Fatty acid biosynthesis</keyword>
<keyword evidence="6 9" id="KW-0443">Lipid metabolism</keyword>
<dbReference type="PANTHER" id="PTHR45266:SF3">
    <property type="entry name" value="OXALOACETATE DECARBOXYLASE ALPHA CHAIN"/>
    <property type="match status" value="1"/>
</dbReference>
<keyword evidence="11" id="KW-0436">Ligase</keyword>
<dbReference type="RefSeq" id="WP_042000050.1">
    <property type="nucleotide sequence ID" value="NZ_BOQJ01000020.1"/>
</dbReference>
<evidence type="ECO:0000256" key="8">
    <source>
        <dbReference type="ARBA" id="ARBA00023267"/>
    </source>
</evidence>
<dbReference type="PROSITE" id="PS00188">
    <property type="entry name" value="BIOTIN"/>
    <property type="match status" value="1"/>
</dbReference>
<evidence type="ECO:0000256" key="9">
    <source>
        <dbReference type="RuleBase" id="RU364072"/>
    </source>
</evidence>
<evidence type="ECO:0000313" key="11">
    <source>
        <dbReference type="EMBL" id="CEN35973.1"/>
    </source>
</evidence>
<dbReference type="GO" id="GO:0006633">
    <property type="term" value="P:fatty acid biosynthetic process"/>
    <property type="evidence" value="ECO:0007669"/>
    <property type="project" value="UniProtKB-UniPathway"/>
</dbReference>
<keyword evidence="8 9" id="KW-0092">Biotin</keyword>
<dbReference type="Pfam" id="PF00364">
    <property type="entry name" value="Biotin_lipoyl"/>
    <property type="match status" value="1"/>
</dbReference>
<evidence type="ECO:0000313" key="12">
    <source>
        <dbReference type="Proteomes" id="UP000044026"/>
    </source>
</evidence>
<dbReference type="InterPro" id="IPR001882">
    <property type="entry name" value="Biotin_BS"/>
</dbReference>
<evidence type="ECO:0000256" key="6">
    <source>
        <dbReference type="ARBA" id="ARBA00023098"/>
    </source>
</evidence>
<dbReference type="InterPro" id="IPR011053">
    <property type="entry name" value="Single_hybrid_motif"/>
</dbReference>
<dbReference type="GeneID" id="69580940"/>
<dbReference type="Proteomes" id="UP000044026">
    <property type="component" value="Unassembled WGS sequence"/>
</dbReference>
<dbReference type="AlphaFoldDB" id="A0A0B7HEG1"/>
<feature type="compositionally biased region" description="Polar residues" evidence="10">
    <location>
        <begin position="62"/>
        <end position="81"/>
    </location>
</feature>
<organism evidence="11 12">
    <name type="scientific">Capnocytophaga canimorsus</name>
    <dbReference type="NCBI Taxonomy" id="28188"/>
    <lineage>
        <taxon>Bacteria</taxon>
        <taxon>Pseudomonadati</taxon>
        <taxon>Bacteroidota</taxon>
        <taxon>Flavobacteriia</taxon>
        <taxon>Flavobacteriales</taxon>
        <taxon>Flavobacteriaceae</taxon>
        <taxon>Capnocytophaga</taxon>
    </lineage>
</organism>
<comment type="function">
    <text evidence="1 9">This protein is a component of the acetyl coenzyme A carboxylase complex; first, biotin carboxylase catalyzes the carboxylation of the carrier protein and then the transcarboxylase transfers the carboxyl group to form malonyl-CoA.</text>
</comment>
<evidence type="ECO:0000256" key="4">
    <source>
        <dbReference type="ARBA" id="ARBA00022516"/>
    </source>
</evidence>
<dbReference type="GO" id="GO:0003989">
    <property type="term" value="F:acetyl-CoA carboxylase activity"/>
    <property type="evidence" value="ECO:0007669"/>
    <property type="project" value="InterPro"/>
</dbReference>
<dbReference type="Gene3D" id="2.40.50.100">
    <property type="match status" value="1"/>
</dbReference>
<dbReference type="PRINTS" id="PR01071">
    <property type="entry name" value="ACOABIOTINCC"/>
</dbReference>
<dbReference type="SUPFAM" id="SSF51230">
    <property type="entry name" value="Single hybrid motif"/>
    <property type="match status" value="1"/>
</dbReference>
<dbReference type="GO" id="GO:0009317">
    <property type="term" value="C:acetyl-CoA carboxylase complex"/>
    <property type="evidence" value="ECO:0007669"/>
    <property type="project" value="InterPro"/>
</dbReference>
<evidence type="ECO:0000256" key="10">
    <source>
        <dbReference type="SAM" id="MobiDB-lite"/>
    </source>
</evidence>
<proteinExistence type="predicted"/>
<sequence length="164" mass="18125">MDLKDIQNLIKFVAKSGASEVKLEMEDIKITIKTNSEEGNKEQVYVQQLPIAQPMAQIPVQQPVQLPTTAPETQSTNQGNTDDSKYVTIKSPMIGTFYRRPAPDKPLFVEVGSTIAKGDVLCIVEAMKLFNEIESEVSGKIVKILVDDSSPVEFDQPLFLVDPS</sequence>
<dbReference type="NCBIfam" id="NF005457">
    <property type="entry name" value="PRK07051.1"/>
    <property type="match status" value="1"/>
</dbReference>
<protein>
    <recommendedName>
        <fullName evidence="3 9">Biotin carboxyl carrier protein of acetyl-CoA carboxylase</fullName>
    </recommendedName>
</protein>